<keyword evidence="2" id="KW-1185">Reference proteome</keyword>
<sequence>MCVCLHIVLAGRKEQDHLGNYQQGENFPAGECLPALKLFHLLPLSVTQILIPPDTPTTHTCHSPPKIPHTAITPLSFPRPPGDMCKMTHTSQVAFSNLSIESHQLHGLW</sequence>
<protein>
    <submittedName>
        <fullName evidence="1">Bcl-2 homologous antagonist/killer</fullName>
    </submittedName>
</protein>
<dbReference type="EMBL" id="QXTE01000127">
    <property type="protein sequence ID" value="TFK04828.1"/>
    <property type="molecule type" value="Genomic_DNA"/>
</dbReference>
<comment type="caution">
    <text evidence="1">The sequence shown here is derived from an EMBL/GenBank/DDBJ whole genome shotgun (WGS) entry which is preliminary data.</text>
</comment>
<gene>
    <name evidence="1" type="ORF">DR999_PMT12596</name>
</gene>
<reference evidence="1 2" key="2">
    <citation type="submission" date="2019-04" db="EMBL/GenBank/DDBJ databases">
        <title>The genome sequence of big-headed turtle.</title>
        <authorList>
            <person name="Gong S."/>
        </authorList>
    </citation>
    <scope>NUCLEOTIDE SEQUENCE [LARGE SCALE GENOMIC DNA]</scope>
    <source>
        <strain evidence="1">DO16091913</strain>
        <tissue evidence="1">Muscle</tissue>
    </source>
</reference>
<dbReference type="Proteomes" id="UP000297703">
    <property type="component" value="Unassembled WGS sequence"/>
</dbReference>
<accession>A0A4D9EA10</accession>
<dbReference type="AlphaFoldDB" id="A0A4D9EA10"/>
<organism evidence="1 2">
    <name type="scientific">Platysternon megacephalum</name>
    <name type="common">big-headed turtle</name>
    <dbReference type="NCBI Taxonomy" id="55544"/>
    <lineage>
        <taxon>Eukaryota</taxon>
        <taxon>Metazoa</taxon>
        <taxon>Chordata</taxon>
        <taxon>Craniata</taxon>
        <taxon>Vertebrata</taxon>
        <taxon>Euteleostomi</taxon>
        <taxon>Archelosauria</taxon>
        <taxon>Testudinata</taxon>
        <taxon>Testudines</taxon>
        <taxon>Cryptodira</taxon>
        <taxon>Durocryptodira</taxon>
        <taxon>Testudinoidea</taxon>
        <taxon>Platysternidae</taxon>
        <taxon>Platysternon</taxon>
    </lineage>
</organism>
<evidence type="ECO:0000313" key="1">
    <source>
        <dbReference type="EMBL" id="TFK04828.1"/>
    </source>
</evidence>
<name>A0A4D9EA10_9SAUR</name>
<proteinExistence type="predicted"/>
<reference evidence="1 2" key="1">
    <citation type="submission" date="2019-04" db="EMBL/GenBank/DDBJ databases">
        <title>Draft genome of the big-headed turtle Platysternon megacephalum.</title>
        <authorList>
            <person name="Gong S."/>
        </authorList>
    </citation>
    <scope>NUCLEOTIDE SEQUENCE [LARGE SCALE GENOMIC DNA]</scope>
    <source>
        <strain evidence="1">DO16091913</strain>
        <tissue evidence="1">Muscle</tissue>
    </source>
</reference>
<evidence type="ECO:0000313" key="2">
    <source>
        <dbReference type="Proteomes" id="UP000297703"/>
    </source>
</evidence>